<dbReference type="EMBL" id="CM055747">
    <property type="protein sequence ID" value="KAJ7996487.1"/>
    <property type="molecule type" value="Genomic_DNA"/>
</dbReference>
<name>A0ACC2FYP7_DALPE</name>
<sequence>MEKRQSNMIVVLERAGMFTCLFQQRPRTGLKKQRLPVLHVSEDEEDMEKLNYLTQLLAETDLLACCRPTPRTSREQAVRIICCVTLARSGHSAPVAGSHGLDLPPVSHYRGCDCRGGLSCTMEHEEDRQCPACPMAK</sequence>
<comment type="caution">
    <text evidence="1">The sequence shown here is derived from an EMBL/GenBank/DDBJ whole genome shotgun (WGS) entry which is preliminary data.</text>
</comment>
<accession>A0ACC2FYP7</accession>
<proteinExistence type="predicted"/>
<dbReference type="Proteomes" id="UP001157502">
    <property type="component" value="Chromosome 20"/>
</dbReference>
<keyword evidence="2" id="KW-1185">Reference proteome</keyword>
<gene>
    <name evidence="1" type="ORF">DPEC_G00237570</name>
</gene>
<evidence type="ECO:0000313" key="2">
    <source>
        <dbReference type="Proteomes" id="UP001157502"/>
    </source>
</evidence>
<organism evidence="1 2">
    <name type="scientific">Dallia pectoralis</name>
    <name type="common">Alaska blackfish</name>
    <dbReference type="NCBI Taxonomy" id="75939"/>
    <lineage>
        <taxon>Eukaryota</taxon>
        <taxon>Metazoa</taxon>
        <taxon>Chordata</taxon>
        <taxon>Craniata</taxon>
        <taxon>Vertebrata</taxon>
        <taxon>Euteleostomi</taxon>
        <taxon>Actinopterygii</taxon>
        <taxon>Neopterygii</taxon>
        <taxon>Teleostei</taxon>
        <taxon>Protacanthopterygii</taxon>
        <taxon>Esociformes</taxon>
        <taxon>Umbridae</taxon>
        <taxon>Dallia</taxon>
    </lineage>
</organism>
<evidence type="ECO:0000313" key="1">
    <source>
        <dbReference type="EMBL" id="KAJ7996487.1"/>
    </source>
</evidence>
<protein>
    <submittedName>
        <fullName evidence="1">Uncharacterized protein</fullName>
    </submittedName>
</protein>
<reference evidence="1" key="1">
    <citation type="submission" date="2021-05" db="EMBL/GenBank/DDBJ databases">
        <authorList>
            <person name="Pan Q."/>
            <person name="Jouanno E."/>
            <person name="Zahm M."/>
            <person name="Klopp C."/>
            <person name="Cabau C."/>
            <person name="Louis A."/>
            <person name="Berthelot C."/>
            <person name="Parey E."/>
            <person name="Roest Crollius H."/>
            <person name="Montfort J."/>
            <person name="Robinson-Rechavi M."/>
            <person name="Bouchez O."/>
            <person name="Lampietro C."/>
            <person name="Lopez Roques C."/>
            <person name="Donnadieu C."/>
            <person name="Postlethwait J."/>
            <person name="Bobe J."/>
            <person name="Dillon D."/>
            <person name="Chandos A."/>
            <person name="von Hippel F."/>
            <person name="Guiguen Y."/>
        </authorList>
    </citation>
    <scope>NUCLEOTIDE SEQUENCE</scope>
    <source>
        <strain evidence="1">YG-Jan2019</strain>
    </source>
</reference>